<evidence type="ECO:0000256" key="1">
    <source>
        <dbReference type="SAM" id="MobiDB-lite"/>
    </source>
</evidence>
<keyword evidence="3" id="KW-1185">Reference proteome</keyword>
<proteinExistence type="predicted"/>
<protein>
    <submittedName>
        <fullName evidence="2">Uncharacterized protein</fullName>
    </submittedName>
</protein>
<feature type="compositionally biased region" description="Acidic residues" evidence="1">
    <location>
        <begin position="8"/>
        <end position="25"/>
    </location>
</feature>
<feature type="region of interest" description="Disordered" evidence="1">
    <location>
        <begin position="1"/>
        <end position="25"/>
    </location>
</feature>
<name>A0A941IQQ9_9ACTN</name>
<sequence length="242" mass="24193">MSRRETGAAEEPEDLLCLEERPESDEYEVDGVEWLEDEAELASRGSALPAPTTRNRLASLLLVGAVLAATALGANRVYHRDLTAQTVAEASTDTLVLAAPAHGGVSLPGLVEGVKGARYATGTGSATQQPGEPRAAVAVALVNRSPGPVTLLPGAVLLGVGLSGSSLGGSSALVLAPGQSTVLRGFVTADCAAGRPERDAVAETSLMISARTSGGGLGVGTVSLGSAGGSVRDRICLALGEG</sequence>
<evidence type="ECO:0000313" key="3">
    <source>
        <dbReference type="Proteomes" id="UP000675781"/>
    </source>
</evidence>
<dbReference type="RefSeq" id="WP_212527712.1">
    <property type="nucleotide sequence ID" value="NZ_JAGSOG010000024.1"/>
</dbReference>
<dbReference type="Proteomes" id="UP000675781">
    <property type="component" value="Unassembled WGS sequence"/>
</dbReference>
<gene>
    <name evidence="2" type="ORF">KDL01_07925</name>
</gene>
<organism evidence="2 3">
    <name type="scientific">Actinospica durhamensis</name>
    <dbReference type="NCBI Taxonomy" id="1508375"/>
    <lineage>
        <taxon>Bacteria</taxon>
        <taxon>Bacillati</taxon>
        <taxon>Actinomycetota</taxon>
        <taxon>Actinomycetes</taxon>
        <taxon>Catenulisporales</taxon>
        <taxon>Actinospicaceae</taxon>
        <taxon>Actinospica</taxon>
    </lineage>
</organism>
<evidence type="ECO:0000313" key="2">
    <source>
        <dbReference type="EMBL" id="MBR7833188.1"/>
    </source>
</evidence>
<accession>A0A941IQQ9</accession>
<dbReference type="EMBL" id="JAGSOG010000024">
    <property type="protein sequence ID" value="MBR7833188.1"/>
    <property type="molecule type" value="Genomic_DNA"/>
</dbReference>
<dbReference type="AlphaFoldDB" id="A0A941IQQ9"/>
<comment type="caution">
    <text evidence="2">The sequence shown here is derived from an EMBL/GenBank/DDBJ whole genome shotgun (WGS) entry which is preliminary data.</text>
</comment>
<reference evidence="2" key="1">
    <citation type="submission" date="2021-04" db="EMBL/GenBank/DDBJ databases">
        <title>Genome based classification of Actinospica acidithermotolerans sp. nov., an actinobacterium isolated from an Indonesian hot spring.</title>
        <authorList>
            <person name="Kusuma A.B."/>
            <person name="Putra K.E."/>
            <person name="Nafisah S."/>
            <person name="Loh J."/>
            <person name="Nouioui I."/>
            <person name="Goodfellow M."/>
        </authorList>
    </citation>
    <scope>NUCLEOTIDE SEQUENCE</scope>
    <source>
        <strain evidence="2">CSCA 57</strain>
    </source>
</reference>